<feature type="transmembrane region" description="Helical" evidence="1">
    <location>
        <begin position="357"/>
        <end position="384"/>
    </location>
</feature>
<feature type="transmembrane region" description="Helical" evidence="1">
    <location>
        <begin position="259"/>
        <end position="284"/>
    </location>
</feature>
<feature type="transmembrane region" description="Helical" evidence="1">
    <location>
        <begin position="421"/>
        <end position="445"/>
    </location>
</feature>
<dbReference type="eggNOG" id="COG3333">
    <property type="taxonomic scope" value="Bacteria"/>
</dbReference>
<feature type="transmembrane region" description="Helical" evidence="1">
    <location>
        <begin position="472"/>
        <end position="492"/>
    </location>
</feature>
<dbReference type="KEGG" id="pde:Pden_3222"/>
<organism evidence="3 4">
    <name type="scientific">Paracoccus denitrificans (strain Pd 1222)</name>
    <dbReference type="NCBI Taxonomy" id="318586"/>
    <lineage>
        <taxon>Bacteria</taxon>
        <taxon>Pseudomonadati</taxon>
        <taxon>Pseudomonadota</taxon>
        <taxon>Alphaproteobacteria</taxon>
        <taxon>Rhodobacterales</taxon>
        <taxon>Paracoccaceae</taxon>
        <taxon>Paracoccus</taxon>
    </lineage>
</organism>
<keyword evidence="4" id="KW-1185">Reference proteome</keyword>
<accession>A1B709</accession>
<evidence type="ECO:0000259" key="2">
    <source>
        <dbReference type="Pfam" id="PF01970"/>
    </source>
</evidence>
<dbReference type="OrthoDB" id="9791872at2"/>
<protein>
    <recommendedName>
        <fullName evidence="2">DUF112 domain-containing protein</fullName>
    </recommendedName>
</protein>
<dbReference type="EnsemblBacteria" id="ABL71303">
    <property type="protein sequence ID" value="ABL71303"/>
    <property type="gene ID" value="Pden_3222"/>
</dbReference>
<evidence type="ECO:0000313" key="3">
    <source>
        <dbReference type="EMBL" id="ABL71303.1"/>
    </source>
</evidence>
<feature type="transmembrane region" description="Helical" evidence="1">
    <location>
        <begin position="61"/>
        <end position="84"/>
    </location>
</feature>
<feature type="transmembrane region" description="Helical" evidence="1">
    <location>
        <begin position="390"/>
        <end position="409"/>
    </location>
</feature>
<keyword evidence="1" id="KW-0472">Membrane</keyword>
<keyword evidence="1" id="KW-1133">Transmembrane helix</keyword>
<dbReference type="InterPro" id="IPR002823">
    <property type="entry name" value="DUF112_TM"/>
</dbReference>
<dbReference type="AlphaFoldDB" id="A1B709"/>
<feature type="transmembrane region" description="Helical" evidence="1">
    <location>
        <begin position="33"/>
        <end position="55"/>
    </location>
</feature>
<dbReference type="EMBL" id="CP000490">
    <property type="protein sequence ID" value="ABL71303.1"/>
    <property type="molecule type" value="Genomic_DNA"/>
</dbReference>
<feature type="transmembrane region" description="Helical" evidence="1">
    <location>
        <begin position="324"/>
        <end position="345"/>
    </location>
</feature>
<dbReference type="Proteomes" id="UP000000361">
    <property type="component" value="Chromosome 2"/>
</dbReference>
<dbReference type="PANTHER" id="PTHR35342:SF5">
    <property type="entry name" value="TRICARBOXYLIC TRANSPORT PROTEIN"/>
    <property type="match status" value="1"/>
</dbReference>
<feature type="transmembrane region" description="Helical" evidence="1">
    <location>
        <begin position="110"/>
        <end position="134"/>
    </location>
</feature>
<dbReference type="PANTHER" id="PTHR35342">
    <property type="entry name" value="TRICARBOXYLIC TRANSPORT PROTEIN"/>
    <property type="match status" value="1"/>
</dbReference>
<feature type="transmembrane region" description="Helical" evidence="1">
    <location>
        <begin position="6"/>
        <end position="26"/>
    </location>
</feature>
<dbReference type="HOGENOM" id="CLU_022936_2_0_5"/>
<feature type="transmembrane region" description="Helical" evidence="1">
    <location>
        <begin position="172"/>
        <end position="190"/>
    </location>
</feature>
<dbReference type="Pfam" id="PF01970">
    <property type="entry name" value="TctA"/>
    <property type="match status" value="1"/>
</dbReference>
<feature type="transmembrane region" description="Helical" evidence="1">
    <location>
        <begin position="202"/>
        <end position="223"/>
    </location>
</feature>
<reference evidence="4" key="1">
    <citation type="submission" date="2006-12" db="EMBL/GenBank/DDBJ databases">
        <title>Complete sequence of chromosome 2 of Paracoccus denitrificans PD1222.</title>
        <authorList>
            <person name="Copeland A."/>
            <person name="Lucas S."/>
            <person name="Lapidus A."/>
            <person name="Barry K."/>
            <person name="Detter J.C."/>
            <person name="Glavina del Rio T."/>
            <person name="Hammon N."/>
            <person name="Israni S."/>
            <person name="Dalin E."/>
            <person name="Tice H."/>
            <person name="Pitluck S."/>
            <person name="Munk A.C."/>
            <person name="Brettin T."/>
            <person name="Bruce D."/>
            <person name="Han C."/>
            <person name="Tapia R."/>
            <person name="Gilna P."/>
            <person name="Schmutz J."/>
            <person name="Larimer F."/>
            <person name="Land M."/>
            <person name="Hauser L."/>
            <person name="Kyrpides N."/>
            <person name="Lykidis A."/>
            <person name="Spiro S."/>
            <person name="Richardson D.J."/>
            <person name="Moir J.W.B."/>
            <person name="Ferguson S.J."/>
            <person name="van Spanning R.J.M."/>
            <person name="Richardson P."/>
        </authorList>
    </citation>
    <scope>NUCLEOTIDE SEQUENCE [LARGE SCALE GENOMIC DNA]</scope>
    <source>
        <strain evidence="4">Pd 1222</strain>
    </source>
</reference>
<name>A1B709_PARDP</name>
<feature type="transmembrane region" description="Helical" evidence="1">
    <location>
        <begin position="140"/>
        <end position="160"/>
    </location>
</feature>
<evidence type="ECO:0000256" key="1">
    <source>
        <dbReference type="SAM" id="Phobius"/>
    </source>
</evidence>
<evidence type="ECO:0000313" key="4">
    <source>
        <dbReference type="Proteomes" id="UP000000361"/>
    </source>
</evidence>
<dbReference type="GeneID" id="93452894"/>
<dbReference type="STRING" id="318586.Pden_3222"/>
<proteinExistence type="predicted"/>
<gene>
    <name evidence="3" type="ordered locus">Pden_3222</name>
</gene>
<sequence>MENDLISSISIGLATALTWSNLGFCLGGVLLGMFVGVLPGIGAMTAISMLMPLVYHLDPTSALIMLGGIWYGTAYGGSIASILLNLPGTPSTAVTCLDGYPMARQGRAGIALFMTTVASFFGASVGIVLMMLFSPVIVNVAFNFTSAEYFSLMVLGLIAASTISAESPVKGLAMVGIGILLGLVGMDLYASVPRFTLGFYELLEGISLVALALGIFGVAEIIASARIDQSGTLMSKVTFRSMIPTQDDRRRSLMPMVRGSGVGAFFGILPGIGPSIASFLAYAWERKVADEPQRFGHGAIEGIIAPEAANNAADQAAFIPTMTLGIPGSPTMALIIGVLIIHGITPGPTLVTERPDLFWGLIMSFWIGNILLLIINIPLIGIWVRLLQVPYGYLYPAVVMFMCIGAFTIHNNPFDVFSIMVFGLVGYGMRVLAFPVAPLILGFVLGPLMEEHFRRAMTISFGDPMVFLQRPVSAGILAITALFLLFSLVSFIRTKAAGTRARGG</sequence>
<feature type="domain" description="DUF112" evidence="2">
    <location>
        <begin position="22"/>
        <end position="441"/>
    </location>
</feature>
<dbReference type="RefSeq" id="WP_011749488.1">
    <property type="nucleotide sequence ID" value="NC_008687.1"/>
</dbReference>
<keyword evidence="1" id="KW-0812">Transmembrane</keyword>